<dbReference type="HOGENOM" id="CLU_181694_1_0_1"/>
<protein>
    <submittedName>
        <fullName evidence="1">Uncharacterized protein</fullName>
    </submittedName>
</protein>
<dbReference type="RefSeq" id="XP_022456953.1">
    <property type="nucleotide sequence ID" value="XM_022605490.1"/>
</dbReference>
<name>W6MH22_9ASCO</name>
<evidence type="ECO:0000313" key="2">
    <source>
        <dbReference type="Proteomes" id="UP000019384"/>
    </source>
</evidence>
<keyword evidence="2" id="KW-1185">Reference proteome</keyword>
<sequence length="80" mass="8935">MSRFLQKSVPLILFAGVGVYTGVKFFEPLVINQLEKDGNLRTDIPVPQYDSDGNRIFSGISAADVETCLSEQVKDENARW</sequence>
<organism evidence="1 2">
    <name type="scientific">Kuraishia capsulata CBS 1993</name>
    <dbReference type="NCBI Taxonomy" id="1382522"/>
    <lineage>
        <taxon>Eukaryota</taxon>
        <taxon>Fungi</taxon>
        <taxon>Dikarya</taxon>
        <taxon>Ascomycota</taxon>
        <taxon>Saccharomycotina</taxon>
        <taxon>Pichiomycetes</taxon>
        <taxon>Pichiales</taxon>
        <taxon>Pichiaceae</taxon>
        <taxon>Kuraishia</taxon>
    </lineage>
</organism>
<dbReference type="GeneID" id="34518341"/>
<dbReference type="EMBL" id="HG793125">
    <property type="protein sequence ID" value="CDK24938.1"/>
    <property type="molecule type" value="Genomic_DNA"/>
</dbReference>
<reference evidence="1" key="1">
    <citation type="submission" date="2013-12" db="EMBL/GenBank/DDBJ databases">
        <authorList>
            <person name="Genoscope - CEA"/>
        </authorList>
    </citation>
    <scope>NUCLEOTIDE SEQUENCE</scope>
    <source>
        <strain evidence="1">CBS 1993</strain>
    </source>
</reference>
<dbReference type="AlphaFoldDB" id="W6MH22"/>
<dbReference type="OrthoDB" id="4080273at2759"/>
<accession>W6MH22</accession>
<dbReference type="Proteomes" id="UP000019384">
    <property type="component" value="Unassembled WGS sequence"/>
</dbReference>
<proteinExistence type="predicted"/>
<evidence type="ECO:0000313" key="1">
    <source>
        <dbReference type="EMBL" id="CDK24938.1"/>
    </source>
</evidence>
<reference evidence="1" key="2">
    <citation type="submission" date="2014-02" db="EMBL/GenBank/DDBJ databases">
        <title>Complete DNA sequence of /Kuraishia capsulata/ illustrates novel genomic features among budding yeasts (/Saccharomycotina/).</title>
        <authorList>
            <person name="Morales L."/>
            <person name="Noel B."/>
            <person name="Porcel B."/>
            <person name="Marcet-Houben M."/>
            <person name="Hullo M-F."/>
            <person name="Sacerdot C."/>
            <person name="Tekaia F."/>
            <person name="Leh-Louis V."/>
            <person name="Despons L."/>
            <person name="Khanna V."/>
            <person name="Aury J-M."/>
            <person name="Barbe V."/>
            <person name="Couloux A."/>
            <person name="Labadie K."/>
            <person name="Pelletier E."/>
            <person name="Souciet J-L."/>
            <person name="Boekhout T."/>
            <person name="Gabaldon T."/>
            <person name="Wincker P."/>
            <person name="Dujon B."/>
        </authorList>
    </citation>
    <scope>NUCLEOTIDE SEQUENCE</scope>
    <source>
        <strain evidence="1">CBS 1993</strain>
    </source>
</reference>
<gene>
    <name evidence="1" type="ORF">KUCA_T00000905001</name>
</gene>